<protein>
    <recommendedName>
        <fullName evidence="3">Lipoprotein</fullName>
    </recommendedName>
</protein>
<dbReference type="KEGG" id="mcan:MCAN360_0630"/>
<dbReference type="PROSITE" id="PS51257">
    <property type="entry name" value="PROKAR_LIPOPROTEIN"/>
    <property type="match status" value="1"/>
</dbReference>
<proteinExistence type="predicted"/>
<dbReference type="STRING" id="29554.MCAN360_0630"/>
<evidence type="ECO:0008006" key="3">
    <source>
        <dbReference type="Google" id="ProtNLM"/>
    </source>
</evidence>
<dbReference type="EMBL" id="AP014631">
    <property type="protein sequence ID" value="BAP39706.1"/>
    <property type="molecule type" value="Genomic_DNA"/>
</dbReference>
<dbReference type="HOGENOM" id="CLU_1401121_0_0_14"/>
<evidence type="ECO:0000313" key="2">
    <source>
        <dbReference type="Proteomes" id="UP000031641"/>
    </source>
</evidence>
<name>A0A077L7C6_9BACT</name>
<evidence type="ECO:0000313" key="1">
    <source>
        <dbReference type="EMBL" id="BAP39706.1"/>
    </source>
</evidence>
<gene>
    <name evidence="1" type="ORF">MCAN360_0630</name>
</gene>
<reference evidence="2" key="1">
    <citation type="journal article" date="2014" name="Genome Announc.">
        <title>Complete Genome Sequence of Mycoplasma canadense Strain HAZ 360_1 from Bovine Mastitic Milk in Japan.</title>
        <authorList>
            <person name="Hata E."/>
        </authorList>
    </citation>
    <scope>NUCLEOTIDE SEQUENCE [LARGE SCALE GENOMIC DNA]</scope>
    <source>
        <strain evidence="2">HAZ360_1</strain>
    </source>
</reference>
<dbReference type="Proteomes" id="UP000031641">
    <property type="component" value="Chromosome"/>
</dbReference>
<dbReference type="AlphaFoldDB" id="A0A077L7C6"/>
<organism evidence="1 2">
    <name type="scientific">Metamycoplasma canadense</name>
    <dbReference type="NCBI Taxonomy" id="29554"/>
    <lineage>
        <taxon>Bacteria</taxon>
        <taxon>Bacillati</taxon>
        <taxon>Mycoplasmatota</taxon>
        <taxon>Mycoplasmoidales</taxon>
        <taxon>Metamycoplasmataceae</taxon>
        <taxon>Metamycoplasma</taxon>
    </lineage>
</organism>
<dbReference type="RefSeq" id="WP_045434085.1">
    <property type="nucleotide sequence ID" value="NZ_AP014631.1"/>
</dbReference>
<keyword evidence="2" id="KW-1185">Reference proteome</keyword>
<sequence>MKNITKLIIASSPTIIAMPTVVSCVKIDEIKNTILNVWKDSIVDFLGNVDDFFIESNDPEVIKLKQDISDLLKMVKNEQIDEKNNIDEFSRKVKDRFKELFTKFYELKTEKVTLFEKYSKLFIDFSKWMLETLNQPQYVSLVAEIKDYLNKNTFNTNWTNDKITSETQKFENFILDIKKKRKEIDKSFNKTLNG</sequence>
<accession>A0A077L7C6</accession>